<keyword evidence="2" id="KW-0131">Cell cycle</keyword>
<dbReference type="RefSeq" id="WP_092858952.1">
    <property type="nucleotide sequence ID" value="NZ_FOQH01000003.1"/>
</dbReference>
<keyword evidence="3" id="KW-1185">Reference proteome</keyword>
<accession>A0A1I3E3H5</accession>
<feature type="compositionally biased region" description="Low complexity" evidence="1">
    <location>
        <begin position="128"/>
        <end position="145"/>
    </location>
</feature>
<organism evidence="2 3">
    <name type="scientific">Albimonas pacifica</name>
    <dbReference type="NCBI Taxonomy" id="1114924"/>
    <lineage>
        <taxon>Bacteria</taxon>
        <taxon>Pseudomonadati</taxon>
        <taxon>Pseudomonadota</taxon>
        <taxon>Alphaproteobacteria</taxon>
        <taxon>Rhodobacterales</taxon>
        <taxon>Paracoccaceae</taxon>
        <taxon>Albimonas</taxon>
    </lineage>
</organism>
<feature type="compositionally biased region" description="Basic and acidic residues" evidence="1">
    <location>
        <begin position="263"/>
        <end position="275"/>
    </location>
</feature>
<dbReference type="STRING" id="1114924.SAMN05216258_103152"/>
<feature type="compositionally biased region" description="Basic and acidic residues" evidence="1">
    <location>
        <begin position="306"/>
        <end position="316"/>
    </location>
</feature>
<feature type="compositionally biased region" description="Low complexity" evidence="1">
    <location>
        <begin position="320"/>
        <end position="340"/>
    </location>
</feature>
<feature type="compositionally biased region" description="Pro residues" evidence="1">
    <location>
        <begin position="286"/>
        <end position="300"/>
    </location>
</feature>
<evidence type="ECO:0000256" key="1">
    <source>
        <dbReference type="SAM" id="MobiDB-lite"/>
    </source>
</evidence>
<dbReference type="GO" id="GO:0051301">
    <property type="term" value="P:cell division"/>
    <property type="evidence" value="ECO:0007669"/>
    <property type="project" value="UniProtKB-KW"/>
</dbReference>
<keyword evidence="2" id="KW-0132">Cell division</keyword>
<feature type="compositionally biased region" description="Basic and acidic residues" evidence="1">
    <location>
        <begin position="14"/>
        <end position="23"/>
    </location>
</feature>
<proteinExistence type="predicted"/>
<feature type="region of interest" description="Disordered" evidence="1">
    <location>
        <begin position="1"/>
        <end position="23"/>
    </location>
</feature>
<feature type="region of interest" description="Disordered" evidence="1">
    <location>
        <begin position="71"/>
        <end position="351"/>
    </location>
</feature>
<dbReference type="OrthoDB" id="7161229at2"/>
<sequence length="451" mass="47223">MSPRRALRPPARPEGPEPEEKRGLMVSAGAHVAVVLVAIFGGPLFSGDEAQAVRIADVDLITSSEFDAMVSQAPKGPRGEVASLVPPRPGEDRPAPEAPASDAPPDRSEAQRNESAPAPTRPPERQETAPAQTAAPASRPEAPSANDAPVAPPRGVTASSPPLPAGPERLDAPQRDAPATPDAAPPRDLDRVAPTPAPPKETIAEADKPTPATRPSEQQAQTPPPPEQPAAAPREATTQIVTEADETSEQDTLAPVASAPPRGRPEAPERTRAPEPETQTAAADPQPAPAAKPEPTPDPKPAAAKPDPKPAAKPDPKPAQQPSTQTAAANSGSTGATTNAPEGPRLTSGQVNGVRLGVQKYWRMDRVTNLPNYEELVVVIQVQLDQSGKMVGKPKVVQPNGVPDARWRVAIQVAEIAAARAATEGFQLPRESYGRWKTIEFKFNPGQGVQM</sequence>
<dbReference type="EMBL" id="FOQH01000003">
    <property type="protein sequence ID" value="SFH93251.1"/>
    <property type="molecule type" value="Genomic_DNA"/>
</dbReference>
<feature type="compositionally biased region" description="Low complexity" evidence="1">
    <location>
        <begin position="229"/>
        <end position="239"/>
    </location>
</feature>
<dbReference type="AlphaFoldDB" id="A0A1I3E3H5"/>
<gene>
    <name evidence="2" type="ORF">SAMN05216258_103152</name>
</gene>
<evidence type="ECO:0000313" key="2">
    <source>
        <dbReference type="EMBL" id="SFH93251.1"/>
    </source>
</evidence>
<name>A0A1I3E3H5_9RHOB</name>
<protein>
    <submittedName>
        <fullName evidence="2">Cell division and transport-associated protein TolA</fullName>
    </submittedName>
</protein>
<reference evidence="2 3" key="1">
    <citation type="submission" date="2016-10" db="EMBL/GenBank/DDBJ databases">
        <authorList>
            <person name="de Groot N.N."/>
        </authorList>
    </citation>
    <scope>NUCLEOTIDE SEQUENCE [LARGE SCALE GENOMIC DNA]</scope>
    <source>
        <strain evidence="2 3">CGMCC 1.11030</strain>
    </source>
</reference>
<evidence type="ECO:0000313" key="3">
    <source>
        <dbReference type="Proteomes" id="UP000199377"/>
    </source>
</evidence>
<feature type="compositionally biased region" description="Low complexity" evidence="1">
    <location>
        <begin position="276"/>
        <end position="285"/>
    </location>
</feature>
<dbReference type="Proteomes" id="UP000199377">
    <property type="component" value="Unassembled WGS sequence"/>
</dbReference>